<evidence type="ECO:0000313" key="2">
    <source>
        <dbReference type="EMBL" id="KAH0773398.1"/>
    </source>
</evidence>
<comment type="caution">
    <text evidence="2">The sequence shown here is derived from an EMBL/GenBank/DDBJ whole genome shotgun (WGS) entry which is preliminary data.</text>
</comment>
<reference evidence="2 3" key="1">
    <citation type="journal article" date="2021" name="bioRxiv">
        <title>Chromosome-scale and haplotype-resolved genome assembly of a tetraploid potato cultivar.</title>
        <authorList>
            <person name="Sun H."/>
            <person name="Jiao W.-B."/>
            <person name="Krause K."/>
            <person name="Campoy J.A."/>
            <person name="Goel M."/>
            <person name="Folz-Donahue K."/>
            <person name="Kukat C."/>
            <person name="Huettel B."/>
            <person name="Schneeberger K."/>
        </authorList>
    </citation>
    <scope>NUCLEOTIDE SEQUENCE [LARGE SCALE GENOMIC DNA]</scope>
    <source>
        <strain evidence="2">SolTubOtavaFocal</strain>
        <tissue evidence="2">Leaves</tissue>
    </source>
</reference>
<gene>
    <name evidence="2" type="ORF">KY290_010535</name>
</gene>
<dbReference type="PANTHER" id="PTHR47481:SF42">
    <property type="entry name" value="RHO GTPASE-ACTIVATING PROTEIN GACK-LIKE"/>
    <property type="match status" value="1"/>
</dbReference>
<feature type="region of interest" description="Disordered" evidence="1">
    <location>
        <begin position="96"/>
        <end position="118"/>
    </location>
</feature>
<protein>
    <recommendedName>
        <fullName evidence="4">Integrase core domain containing protein</fullName>
    </recommendedName>
</protein>
<dbReference type="PANTHER" id="PTHR47481">
    <property type="match status" value="1"/>
</dbReference>
<name>A0ABQ7W024_SOLTU</name>
<keyword evidence="3" id="KW-1185">Reference proteome</keyword>
<organism evidence="2 3">
    <name type="scientific">Solanum tuberosum</name>
    <name type="common">Potato</name>
    <dbReference type="NCBI Taxonomy" id="4113"/>
    <lineage>
        <taxon>Eukaryota</taxon>
        <taxon>Viridiplantae</taxon>
        <taxon>Streptophyta</taxon>
        <taxon>Embryophyta</taxon>
        <taxon>Tracheophyta</taxon>
        <taxon>Spermatophyta</taxon>
        <taxon>Magnoliopsida</taxon>
        <taxon>eudicotyledons</taxon>
        <taxon>Gunneridae</taxon>
        <taxon>Pentapetalae</taxon>
        <taxon>asterids</taxon>
        <taxon>lamiids</taxon>
        <taxon>Solanales</taxon>
        <taxon>Solanaceae</taxon>
        <taxon>Solanoideae</taxon>
        <taxon>Solaneae</taxon>
        <taxon>Solanum</taxon>
    </lineage>
</organism>
<evidence type="ECO:0008006" key="4">
    <source>
        <dbReference type="Google" id="ProtNLM"/>
    </source>
</evidence>
<dbReference type="EMBL" id="JAIVGD010000005">
    <property type="protein sequence ID" value="KAH0773398.1"/>
    <property type="molecule type" value="Genomic_DNA"/>
</dbReference>
<sequence>MKTCDDNLTVAAHPVIDDDLVLYIIGGLGEEYDVVVFFVTSRVELISSFDLHGLILSHEYRLEQGLGQANLSARQSNNPNYENSFKKPINFNSNQAYGGRSGRGRGQGRNTNSSNQNQCQVSNKFGHLTVNCYHHFDHAYQVTSKSHINVLIAQPSMVGDSNCYPNSGATHHLTNDMPNIAIKEEYLGSNQIHVGNGSCLTISHFDHSILPLVSRPLHLSNVLLMPGIIKKLLSVAKFIDVIFEFHPCFCLVKDRAAKDS</sequence>
<dbReference type="Proteomes" id="UP000826656">
    <property type="component" value="Unassembled WGS sequence"/>
</dbReference>
<evidence type="ECO:0000313" key="3">
    <source>
        <dbReference type="Proteomes" id="UP000826656"/>
    </source>
</evidence>
<evidence type="ECO:0000256" key="1">
    <source>
        <dbReference type="SAM" id="MobiDB-lite"/>
    </source>
</evidence>
<feature type="compositionally biased region" description="Low complexity" evidence="1">
    <location>
        <begin position="108"/>
        <end position="118"/>
    </location>
</feature>
<accession>A0ABQ7W024</accession>
<proteinExistence type="predicted"/>